<dbReference type="AlphaFoldDB" id="A0A1I1FTI4"/>
<dbReference type="OrthoDB" id="7873626at2"/>
<proteinExistence type="predicted"/>
<evidence type="ECO:0000313" key="3">
    <source>
        <dbReference type="Proteomes" id="UP000198728"/>
    </source>
</evidence>
<accession>A0A1I1FTI4</accession>
<name>A0A1I1FTI4_9RHOB</name>
<feature type="chain" id="PRO_5011692655" description="Peptidase propeptide and YPEB domain-containing protein" evidence="1">
    <location>
        <begin position="24"/>
        <end position="92"/>
    </location>
</feature>
<evidence type="ECO:0000256" key="1">
    <source>
        <dbReference type="SAM" id="SignalP"/>
    </source>
</evidence>
<keyword evidence="1" id="KW-0732">Signal</keyword>
<reference evidence="2 3" key="1">
    <citation type="submission" date="2016-10" db="EMBL/GenBank/DDBJ databases">
        <authorList>
            <person name="de Groot N.N."/>
        </authorList>
    </citation>
    <scope>NUCLEOTIDE SEQUENCE [LARGE SCALE GENOMIC DNA]</scope>
    <source>
        <strain evidence="2 3">DSM 19548</strain>
    </source>
</reference>
<keyword evidence="3" id="KW-1185">Reference proteome</keyword>
<dbReference type="Proteomes" id="UP000198728">
    <property type="component" value="Unassembled WGS sequence"/>
</dbReference>
<organism evidence="2 3">
    <name type="scientific">Tropicimonas isoalkanivorans</name>
    <dbReference type="NCBI Taxonomy" id="441112"/>
    <lineage>
        <taxon>Bacteria</taxon>
        <taxon>Pseudomonadati</taxon>
        <taxon>Pseudomonadota</taxon>
        <taxon>Alphaproteobacteria</taxon>
        <taxon>Rhodobacterales</taxon>
        <taxon>Roseobacteraceae</taxon>
        <taxon>Tropicimonas</taxon>
    </lineage>
</organism>
<gene>
    <name evidence="2" type="ORF">SAMN04488094_102288</name>
</gene>
<dbReference type="EMBL" id="FOLG01000002">
    <property type="protein sequence ID" value="SFC02869.1"/>
    <property type="molecule type" value="Genomic_DNA"/>
</dbReference>
<sequence>MKLARLTLVPLVPLAMLAAPAWSAMLDREMPSVFYDGMNAKLINNGYHDVRVLDPETGRLVAYDPDGSEVCIVVDTETGKILQTTYVHPSDK</sequence>
<evidence type="ECO:0000313" key="2">
    <source>
        <dbReference type="EMBL" id="SFC02869.1"/>
    </source>
</evidence>
<protein>
    <recommendedName>
        <fullName evidence="4">Peptidase propeptide and YPEB domain-containing protein</fullName>
    </recommendedName>
</protein>
<feature type="signal peptide" evidence="1">
    <location>
        <begin position="1"/>
        <end position="23"/>
    </location>
</feature>
<evidence type="ECO:0008006" key="4">
    <source>
        <dbReference type="Google" id="ProtNLM"/>
    </source>
</evidence>
<dbReference type="RefSeq" id="WP_143089819.1">
    <property type="nucleotide sequence ID" value="NZ_FOLG01000002.1"/>
</dbReference>